<dbReference type="Proteomes" id="UP000789901">
    <property type="component" value="Unassembled WGS sequence"/>
</dbReference>
<gene>
    <name evidence="1" type="ORF">GMARGA_LOCUS9423</name>
</gene>
<evidence type="ECO:0000313" key="2">
    <source>
        <dbReference type="Proteomes" id="UP000789901"/>
    </source>
</evidence>
<comment type="caution">
    <text evidence="1">The sequence shown here is derived from an EMBL/GenBank/DDBJ whole genome shotgun (WGS) entry which is preliminary data.</text>
</comment>
<name>A0ABN7URG2_GIGMA</name>
<accession>A0ABN7URG2</accession>
<evidence type="ECO:0000313" key="1">
    <source>
        <dbReference type="EMBL" id="CAG8652364.1"/>
    </source>
</evidence>
<dbReference type="EMBL" id="CAJVQB010005059">
    <property type="protein sequence ID" value="CAG8652364.1"/>
    <property type="molecule type" value="Genomic_DNA"/>
</dbReference>
<proteinExistence type="predicted"/>
<keyword evidence="2" id="KW-1185">Reference proteome</keyword>
<reference evidence="1 2" key="1">
    <citation type="submission" date="2021-06" db="EMBL/GenBank/DDBJ databases">
        <authorList>
            <person name="Kallberg Y."/>
            <person name="Tangrot J."/>
            <person name="Rosling A."/>
        </authorList>
    </citation>
    <scope>NUCLEOTIDE SEQUENCE [LARGE SCALE GENOMIC DNA]</scope>
    <source>
        <strain evidence="1 2">120-4 pot B 10/14</strain>
    </source>
</reference>
<protein>
    <submittedName>
        <fullName evidence="1">3598_t:CDS:1</fullName>
    </submittedName>
</protein>
<sequence length="196" mass="22208">MWHCYDLESGSETYFFYTPWNSNSLVLPIGSIQFESRADGYYDFAIIRVDNEILDPQFVIRNVDADQYKKLIIINDGTISSHYAYACKSGVITHLTCFDGVFCEIKKNNNKVVELIITDLYSLLDNASGPVFSFASAENLYSVDVYGIVVTVGPGICTVQSLDTILLNFGAELKFLKIFLFMWKVHNSTLHHVIYP</sequence>
<organism evidence="1 2">
    <name type="scientific">Gigaspora margarita</name>
    <dbReference type="NCBI Taxonomy" id="4874"/>
    <lineage>
        <taxon>Eukaryota</taxon>
        <taxon>Fungi</taxon>
        <taxon>Fungi incertae sedis</taxon>
        <taxon>Mucoromycota</taxon>
        <taxon>Glomeromycotina</taxon>
        <taxon>Glomeromycetes</taxon>
        <taxon>Diversisporales</taxon>
        <taxon>Gigasporaceae</taxon>
        <taxon>Gigaspora</taxon>
    </lineage>
</organism>